<dbReference type="InterPro" id="IPR009453">
    <property type="entry name" value="ISN1"/>
</dbReference>
<evidence type="ECO:0000256" key="9">
    <source>
        <dbReference type="ARBA" id="ARBA00022842"/>
    </source>
</evidence>
<comment type="subunit">
    <text evidence="3 12">Homotetramer.</text>
</comment>
<dbReference type="PANTHER" id="PTHR28213">
    <property type="entry name" value="IMP-SPECIFIC 5'-NUCLEOTIDASE 1"/>
    <property type="match status" value="1"/>
</dbReference>
<evidence type="ECO:0000256" key="2">
    <source>
        <dbReference type="ARBA" id="ARBA00005307"/>
    </source>
</evidence>
<keyword evidence="9 12" id="KW-0460">Magnesium</keyword>
<keyword evidence="7 12" id="KW-0378">Hydrolase</keyword>
<dbReference type="InterPro" id="IPR036412">
    <property type="entry name" value="HAD-like_sf"/>
</dbReference>
<comment type="function">
    <text evidence="12">IMP-specific 5'-nucleotidase involved in IMP (inositol monophosphate) degradation.</text>
</comment>
<accession>A0ABX6EUZ1</accession>
<dbReference type="EC" id="3.1.3.-" evidence="12"/>
<dbReference type="SUPFAM" id="SSF56784">
    <property type="entry name" value="HAD-like"/>
    <property type="match status" value="1"/>
</dbReference>
<gene>
    <name evidence="13" type="primary">ISN1</name>
    <name evidence="13" type="ORF">FIM1_2344</name>
</gene>
<evidence type="ECO:0000313" key="14">
    <source>
        <dbReference type="Proteomes" id="UP000422736"/>
    </source>
</evidence>
<dbReference type="Proteomes" id="UP000422736">
    <property type="component" value="Chromosome 3"/>
</dbReference>
<sequence>MSSRYRVEYNLKAHRKDAFIEWIKGLIAVPFVLQTGTESGAEKLYLQYRSIFGDIERLISEKIEIDNKRISGMSLEESRLNQLVPQIGTFFTPLPLVEAFDIQERRRAICNRRMVSPSFNDIRHILNSAQILAMIKAKDLKLITFDGDVTLYEDGGSIEKGGKIVRRLISLLQRGFNVGIVTAAGYDDPERYKERLFGLCFELFSNKSMPIKQKEKLTIMGGESNYLFQYYETDQQFGFKTIDEHEWVPDFVQAWSPEDISATLDVAEECFKDLKEKLSLPPECSIIRKEKAVGIVPGFRYDKELEVNVKVQIQRETLEEMVLVIQKTLESLPAAQNIEFSCFDGGSDVWCDIGGKDVGVNILQNFYKTDSPISPSQTLHIGDQFAPKGSANDYKARSAGCTLWVASPQETYQALDDLLEGL</sequence>
<evidence type="ECO:0000256" key="5">
    <source>
        <dbReference type="ARBA" id="ARBA00022723"/>
    </source>
</evidence>
<proteinExistence type="inferred from homology"/>
<comment type="catalytic activity">
    <reaction evidence="11">
        <text>IMP + H2O = inosine + phosphate</text>
        <dbReference type="Rhea" id="RHEA:27718"/>
        <dbReference type="ChEBI" id="CHEBI:15377"/>
        <dbReference type="ChEBI" id="CHEBI:17596"/>
        <dbReference type="ChEBI" id="CHEBI:43474"/>
        <dbReference type="ChEBI" id="CHEBI:58053"/>
        <dbReference type="EC" id="3.1.3.99"/>
    </reaction>
</comment>
<evidence type="ECO:0000256" key="4">
    <source>
        <dbReference type="ARBA" id="ARBA00015544"/>
    </source>
</evidence>
<organism evidence="13 14">
    <name type="scientific">Kluyveromyces marxianus</name>
    <name type="common">Yeast</name>
    <name type="synonym">Candida kefyr</name>
    <dbReference type="NCBI Taxonomy" id="4911"/>
    <lineage>
        <taxon>Eukaryota</taxon>
        <taxon>Fungi</taxon>
        <taxon>Dikarya</taxon>
        <taxon>Ascomycota</taxon>
        <taxon>Saccharomycotina</taxon>
        <taxon>Saccharomycetes</taxon>
        <taxon>Saccharomycetales</taxon>
        <taxon>Saccharomycetaceae</taxon>
        <taxon>Kluyveromyces</taxon>
    </lineage>
</organism>
<keyword evidence="8" id="KW-0067">ATP-binding</keyword>
<name>A0ABX6EUZ1_KLUMA</name>
<evidence type="ECO:0000256" key="12">
    <source>
        <dbReference type="PIRNR" id="PIRNR028836"/>
    </source>
</evidence>
<dbReference type="PIRSF" id="PIRSF028836">
    <property type="entry name" value="ISN1"/>
    <property type="match status" value="1"/>
</dbReference>
<evidence type="ECO:0000256" key="1">
    <source>
        <dbReference type="ARBA" id="ARBA00001946"/>
    </source>
</evidence>
<dbReference type="EMBL" id="CP015056">
    <property type="protein sequence ID" value="QGN15651.1"/>
    <property type="molecule type" value="Genomic_DNA"/>
</dbReference>
<keyword evidence="10 12" id="KW-0546">Nucleotide metabolism</keyword>
<evidence type="ECO:0000256" key="7">
    <source>
        <dbReference type="ARBA" id="ARBA00022801"/>
    </source>
</evidence>
<reference evidence="13 14" key="1">
    <citation type="submission" date="2016-03" db="EMBL/GenBank/DDBJ databases">
        <title>How can Kluyveromyces marxianus grow so fast - potential evolutionary course in Saccharomyces Complex revealed by comparative genomics.</title>
        <authorList>
            <person name="Mo W."/>
            <person name="Lu W."/>
            <person name="Yang X."/>
            <person name="Qi J."/>
            <person name="Lv H."/>
        </authorList>
    </citation>
    <scope>NUCLEOTIDE SEQUENCE [LARGE SCALE GENOMIC DNA]</scope>
    <source>
        <strain evidence="13 14">FIM1</strain>
    </source>
</reference>
<dbReference type="Pfam" id="PF06437">
    <property type="entry name" value="ISN1"/>
    <property type="match status" value="1"/>
</dbReference>
<comment type="similarity">
    <text evidence="2 12">Belongs to the ISN1 family.</text>
</comment>
<evidence type="ECO:0000256" key="10">
    <source>
        <dbReference type="ARBA" id="ARBA00023080"/>
    </source>
</evidence>
<keyword evidence="14" id="KW-1185">Reference proteome</keyword>
<evidence type="ECO:0000313" key="13">
    <source>
        <dbReference type="EMBL" id="QGN15651.1"/>
    </source>
</evidence>
<evidence type="ECO:0000256" key="8">
    <source>
        <dbReference type="ARBA" id="ARBA00022840"/>
    </source>
</evidence>
<dbReference type="PANTHER" id="PTHR28213:SF1">
    <property type="entry name" value="IMP-SPECIFIC 5'-NUCLEOTIDASE 1"/>
    <property type="match status" value="1"/>
</dbReference>
<comment type="cofactor">
    <cofactor evidence="1 12">
        <name>Mg(2+)</name>
        <dbReference type="ChEBI" id="CHEBI:18420"/>
    </cofactor>
</comment>
<keyword evidence="6" id="KW-0547">Nucleotide-binding</keyword>
<evidence type="ECO:0000256" key="6">
    <source>
        <dbReference type="ARBA" id="ARBA00022741"/>
    </source>
</evidence>
<protein>
    <recommendedName>
        <fullName evidence="4 12">IMP-specific 5'-nucleotidase 1</fullName>
        <ecNumber evidence="12">3.1.3.-</ecNumber>
    </recommendedName>
</protein>
<keyword evidence="5" id="KW-0479">Metal-binding</keyword>
<evidence type="ECO:0000256" key="11">
    <source>
        <dbReference type="ARBA" id="ARBA00047413"/>
    </source>
</evidence>
<evidence type="ECO:0000256" key="3">
    <source>
        <dbReference type="ARBA" id="ARBA00011881"/>
    </source>
</evidence>